<dbReference type="GO" id="GO:0005524">
    <property type="term" value="F:ATP binding"/>
    <property type="evidence" value="ECO:0007669"/>
    <property type="project" value="UniProtKB-KW"/>
</dbReference>
<feature type="active site" evidence="1">
    <location>
        <position position="197"/>
    </location>
</feature>
<dbReference type="PANTHER" id="PTHR13504:SF38">
    <property type="entry name" value="FIDO DOMAIN-CONTAINING PROTEIN"/>
    <property type="match status" value="1"/>
</dbReference>
<dbReference type="SUPFAM" id="SSF140931">
    <property type="entry name" value="Fic-like"/>
    <property type="match status" value="1"/>
</dbReference>
<dbReference type="eggNOG" id="COG3177">
    <property type="taxonomic scope" value="Bacteria"/>
</dbReference>
<keyword evidence="2" id="KW-0067">ATP-binding</keyword>
<dbReference type="AlphaFoldDB" id="A0A085BER5"/>
<feature type="binding site" evidence="2">
    <location>
        <begin position="241"/>
        <end position="242"/>
    </location>
    <ligand>
        <name>ATP</name>
        <dbReference type="ChEBI" id="CHEBI:30616"/>
    </ligand>
</feature>
<proteinExistence type="predicted"/>
<dbReference type="Gene3D" id="1.10.3290.10">
    <property type="entry name" value="Fido-like domain"/>
    <property type="match status" value="1"/>
</dbReference>
<comment type="caution">
    <text evidence="5">The sequence shown here is derived from an EMBL/GenBank/DDBJ whole genome shotgun (WGS) entry which is preliminary data.</text>
</comment>
<feature type="site" description="Important for autoinhibition of adenylyltransferase activity" evidence="3">
    <location>
        <position position="64"/>
    </location>
</feature>
<evidence type="ECO:0000313" key="5">
    <source>
        <dbReference type="EMBL" id="KFC20960.1"/>
    </source>
</evidence>
<dbReference type="STRING" id="421072.SAMN04488097_0295"/>
<evidence type="ECO:0000313" key="6">
    <source>
        <dbReference type="Proteomes" id="UP000028623"/>
    </source>
</evidence>
<evidence type="ECO:0000256" key="3">
    <source>
        <dbReference type="PIRSR" id="PIRSR640198-3"/>
    </source>
</evidence>
<dbReference type="EMBL" id="JPLY01000004">
    <property type="protein sequence ID" value="KFC20960.1"/>
    <property type="molecule type" value="Genomic_DNA"/>
</dbReference>
<reference evidence="5 6" key="1">
    <citation type="submission" date="2014-07" db="EMBL/GenBank/DDBJ databases">
        <title>Epilithonimonas lactis LMG 22401 Genome.</title>
        <authorList>
            <person name="Pipes S.E."/>
            <person name="Stropko S.J."/>
        </authorList>
    </citation>
    <scope>NUCLEOTIDE SEQUENCE [LARGE SCALE GENOMIC DNA]</scope>
    <source>
        <strain evidence="5 6">LMG 24401</strain>
    </source>
</reference>
<evidence type="ECO:0000256" key="1">
    <source>
        <dbReference type="PIRSR" id="PIRSR640198-1"/>
    </source>
</evidence>
<dbReference type="OrthoDB" id="9814400at2"/>
<organism evidence="5 6">
    <name type="scientific">Epilithonimonas lactis</name>
    <dbReference type="NCBI Taxonomy" id="421072"/>
    <lineage>
        <taxon>Bacteria</taxon>
        <taxon>Pseudomonadati</taxon>
        <taxon>Bacteroidota</taxon>
        <taxon>Flavobacteriia</taxon>
        <taxon>Flavobacteriales</taxon>
        <taxon>Weeksellaceae</taxon>
        <taxon>Chryseobacterium group</taxon>
        <taxon>Epilithonimonas</taxon>
    </lineage>
</organism>
<accession>A0A085BER5</accession>
<dbReference type="InterPro" id="IPR036597">
    <property type="entry name" value="Fido-like_dom_sf"/>
</dbReference>
<dbReference type="Proteomes" id="UP000028623">
    <property type="component" value="Unassembled WGS sequence"/>
</dbReference>
<sequence>MSAIFKPYDLTLIKPDFDSPLTDLIIELEHLRKKDLGGSTHPEVFFQLRNIFHWLESMGSARIEGNNTTIAEYVETKIDDIPKNQNSKLLEIDNIDEAMDFIENTVKDYPINKDLISELHKIAVRDLPPPPNGEGDATPGIYRNHNIKINNSIHLPPDSFLVDTYMEELFSFINSEKSTKYDLLKAAIAHHRFVWIHPFGNGNGRTVRLFTYAMLVKNGLNINAGRIINPTAVFCTNRNTYYDMLSKADTGTEEGILTWCEYVLRGLKEEIEKVDKLSDYTYLKNEVLIPAINYSLERKFITDIESKILKKAVDLQVIKNEDIKEILHDKNTSQISREIKKLVDKKMLVPEEEGARRYILRFENNHLLRGVIQILDNKGFLPVKDN</sequence>
<gene>
    <name evidence="5" type="ORF">IO89_12065</name>
</gene>
<dbReference type="InterPro" id="IPR003812">
    <property type="entry name" value="Fido"/>
</dbReference>
<keyword evidence="6" id="KW-1185">Reference proteome</keyword>
<name>A0A085BER5_9FLAO</name>
<dbReference type="Pfam" id="PF02661">
    <property type="entry name" value="Fic"/>
    <property type="match status" value="1"/>
</dbReference>
<dbReference type="RefSeq" id="WP_034976634.1">
    <property type="nucleotide sequence ID" value="NZ_FOFI01000001.1"/>
</dbReference>
<evidence type="ECO:0000259" key="4">
    <source>
        <dbReference type="PROSITE" id="PS51459"/>
    </source>
</evidence>
<feature type="domain" description="Fido" evidence="4">
    <location>
        <begin position="111"/>
        <end position="265"/>
    </location>
</feature>
<dbReference type="PANTHER" id="PTHR13504">
    <property type="entry name" value="FIDO DOMAIN-CONTAINING PROTEIN DDB_G0283145"/>
    <property type="match status" value="1"/>
</dbReference>
<dbReference type="PROSITE" id="PS51459">
    <property type="entry name" value="FIDO"/>
    <property type="match status" value="1"/>
</dbReference>
<keyword evidence="2" id="KW-0547">Nucleotide-binding</keyword>
<evidence type="ECO:0000256" key="2">
    <source>
        <dbReference type="PIRSR" id="PIRSR640198-2"/>
    </source>
</evidence>
<protein>
    <submittedName>
        <fullName evidence="5">Fic family protein</fullName>
    </submittedName>
</protein>
<dbReference type="InterPro" id="IPR040198">
    <property type="entry name" value="Fido_containing"/>
</dbReference>